<sequence>MQVSATNAKLGENKPSNRRFPSDGQLHITCALLWLFRLGTSVALFGFQNRKYDCRQSRYRLLKSFRRVRWVVERSVSFGEEFQIEVLTRD</sequence>
<keyword evidence="4" id="KW-1185">Reference proteome</keyword>
<feature type="transmembrane region" description="Helical" evidence="2">
    <location>
        <begin position="26"/>
        <end position="47"/>
    </location>
</feature>
<feature type="region of interest" description="Disordered" evidence="1">
    <location>
        <begin position="1"/>
        <end position="23"/>
    </location>
</feature>
<keyword evidence="2" id="KW-1133">Transmembrane helix</keyword>
<dbReference type="Proteomes" id="UP000827092">
    <property type="component" value="Unassembled WGS sequence"/>
</dbReference>
<keyword evidence="2" id="KW-0812">Transmembrane</keyword>
<evidence type="ECO:0000256" key="1">
    <source>
        <dbReference type="SAM" id="MobiDB-lite"/>
    </source>
</evidence>
<proteinExistence type="predicted"/>
<evidence type="ECO:0000313" key="3">
    <source>
        <dbReference type="EMBL" id="KAG8176891.1"/>
    </source>
</evidence>
<protein>
    <submittedName>
        <fullName evidence="3">Uncharacterized protein</fullName>
    </submittedName>
</protein>
<keyword evidence="2" id="KW-0472">Membrane</keyword>
<comment type="caution">
    <text evidence="3">The sequence shown here is derived from an EMBL/GenBank/DDBJ whole genome shotgun (WGS) entry which is preliminary data.</text>
</comment>
<reference evidence="3 4" key="1">
    <citation type="journal article" date="2022" name="Nat. Ecol. Evol.">
        <title>A masculinizing supergene underlies an exaggerated male reproductive morph in a spider.</title>
        <authorList>
            <person name="Hendrickx F."/>
            <person name="De Corte Z."/>
            <person name="Sonet G."/>
            <person name="Van Belleghem S.M."/>
            <person name="Kostlbacher S."/>
            <person name="Vangestel C."/>
        </authorList>
    </citation>
    <scope>NUCLEOTIDE SEQUENCE [LARGE SCALE GENOMIC DNA]</scope>
    <source>
        <strain evidence="3">W744_W776</strain>
    </source>
</reference>
<gene>
    <name evidence="3" type="ORF">JTE90_000476</name>
</gene>
<evidence type="ECO:0000256" key="2">
    <source>
        <dbReference type="SAM" id="Phobius"/>
    </source>
</evidence>
<name>A0AAV6TZG2_9ARAC</name>
<organism evidence="3 4">
    <name type="scientific">Oedothorax gibbosus</name>
    <dbReference type="NCBI Taxonomy" id="931172"/>
    <lineage>
        <taxon>Eukaryota</taxon>
        <taxon>Metazoa</taxon>
        <taxon>Ecdysozoa</taxon>
        <taxon>Arthropoda</taxon>
        <taxon>Chelicerata</taxon>
        <taxon>Arachnida</taxon>
        <taxon>Araneae</taxon>
        <taxon>Araneomorphae</taxon>
        <taxon>Entelegynae</taxon>
        <taxon>Araneoidea</taxon>
        <taxon>Linyphiidae</taxon>
        <taxon>Erigoninae</taxon>
        <taxon>Oedothorax</taxon>
    </lineage>
</organism>
<dbReference type="AlphaFoldDB" id="A0AAV6TZG2"/>
<evidence type="ECO:0000313" key="4">
    <source>
        <dbReference type="Proteomes" id="UP000827092"/>
    </source>
</evidence>
<dbReference type="EMBL" id="JAFNEN010000843">
    <property type="protein sequence ID" value="KAG8176891.1"/>
    <property type="molecule type" value="Genomic_DNA"/>
</dbReference>
<accession>A0AAV6TZG2</accession>